<dbReference type="PRINTS" id="PR00081">
    <property type="entry name" value="GDHRDH"/>
</dbReference>
<feature type="domain" description="Ketoreductase" evidence="4">
    <location>
        <begin position="4"/>
        <end position="181"/>
    </location>
</feature>
<dbReference type="Proteomes" id="UP000067523">
    <property type="component" value="Chromosome"/>
</dbReference>
<dbReference type="EMBL" id="CP013655">
    <property type="protein sequence ID" value="ALS35621.1"/>
    <property type="molecule type" value="Genomic_DNA"/>
</dbReference>
<evidence type="ECO:0000313" key="5">
    <source>
        <dbReference type="EMBL" id="ALS35621.1"/>
    </source>
</evidence>
<dbReference type="InterPro" id="IPR002347">
    <property type="entry name" value="SDR_fam"/>
</dbReference>
<dbReference type="RefSeq" id="WP_208928263.1">
    <property type="nucleotide sequence ID" value="NZ_CP013655.1"/>
</dbReference>
<evidence type="ECO:0000259" key="4">
    <source>
        <dbReference type="SMART" id="SM00822"/>
    </source>
</evidence>
<dbReference type="AlphaFoldDB" id="A0A0U2LT56"/>
<dbReference type="PANTHER" id="PTHR43976:SF16">
    <property type="entry name" value="SHORT-CHAIN DEHYDROGENASE_REDUCTASE FAMILY PROTEIN"/>
    <property type="match status" value="1"/>
</dbReference>
<gene>
    <name evidence="5" type="ORF">ATZ35_00130</name>
</gene>
<dbReference type="STRING" id="118060.ATZ35_00130"/>
<dbReference type="Gene3D" id="3.40.50.720">
    <property type="entry name" value="NAD(P)-binding Rossmann-like Domain"/>
    <property type="match status" value="1"/>
</dbReference>
<evidence type="ECO:0000256" key="3">
    <source>
        <dbReference type="RuleBase" id="RU000363"/>
    </source>
</evidence>
<proteinExistence type="inferred from homology"/>
<dbReference type="CDD" id="cd05374">
    <property type="entry name" value="17beta-HSD-like_SDR_c"/>
    <property type="match status" value="1"/>
</dbReference>
<evidence type="ECO:0000256" key="1">
    <source>
        <dbReference type="ARBA" id="ARBA00006484"/>
    </source>
</evidence>
<protein>
    <submittedName>
        <fullName evidence="5">Short-chain dehydrogenase</fullName>
    </submittedName>
</protein>
<dbReference type="PANTHER" id="PTHR43976">
    <property type="entry name" value="SHORT CHAIN DEHYDROGENASE"/>
    <property type="match status" value="1"/>
</dbReference>
<comment type="similarity">
    <text evidence="1 3">Belongs to the short-chain dehydrogenases/reductases (SDR) family.</text>
</comment>
<dbReference type="PROSITE" id="PS00061">
    <property type="entry name" value="ADH_SHORT"/>
    <property type="match status" value="1"/>
</dbReference>
<evidence type="ECO:0000256" key="2">
    <source>
        <dbReference type="ARBA" id="ARBA00023002"/>
    </source>
</evidence>
<sequence length="282" mass="30754">MSKKVWFVTGGSKGLGLILTKALLNNGHQVITTSRDKESLIQKVGAESPSFLPVSLSLTDETDIKRVIALAVEKFGRIDVLVNNAGFMVAGAAEDLTDEEVRACFDVNVFGTLNMMRAIIPIMRSQKSGYIINTSSISGLYAGAFESTYAGTKFAINGICQAVAEEVKPVGIHVINAAPGYLRTEFLSENSYAMSHTISEPYKKSVEERLGFVTAMNGNQAGDPEKVAALYMDVVEMTQPPLELMVGSDAYELALNMANQKIQMTEQYKELSESIDFIQKEK</sequence>
<dbReference type="GO" id="GO:0016491">
    <property type="term" value="F:oxidoreductase activity"/>
    <property type="evidence" value="ECO:0007669"/>
    <property type="project" value="UniProtKB-KW"/>
</dbReference>
<name>A0A0U2LT56_9ENTE</name>
<dbReference type="PRINTS" id="PR00080">
    <property type="entry name" value="SDRFAMILY"/>
</dbReference>
<dbReference type="Pfam" id="PF00106">
    <property type="entry name" value="adh_short"/>
    <property type="match status" value="1"/>
</dbReference>
<keyword evidence="2" id="KW-0560">Oxidoreductase</keyword>
<dbReference type="SMART" id="SM00822">
    <property type="entry name" value="PKS_KR"/>
    <property type="match status" value="1"/>
</dbReference>
<dbReference type="InterPro" id="IPR051911">
    <property type="entry name" value="SDR_oxidoreductase"/>
</dbReference>
<organism evidence="5 6">
    <name type="scientific">Enterococcus rotai</name>
    <dbReference type="NCBI Taxonomy" id="118060"/>
    <lineage>
        <taxon>Bacteria</taxon>
        <taxon>Bacillati</taxon>
        <taxon>Bacillota</taxon>
        <taxon>Bacilli</taxon>
        <taxon>Lactobacillales</taxon>
        <taxon>Enterococcaceae</taxon>
        <taxon>Enterococcus</taxon>
    </lineage>
</organism>
<dbReference type="SUPFAM" id="SSF51735">
    <property type="entry name" value="NAD(P)-binding Rossmann-fold domains"/>
    <property type="match status" value="1"/>
</dbReference>
<dbReference type="KEGG" id="erx:ATZ35_00130"/>
<accession>A0A0U2LT56</accession>
<dbReference type="InterPro" id="IPR057326">
    <property type="entry name" value="KR_dom"/>
</dbReference>
<evidence type="ECO:0000313" key="6">
    <source>
        <dbReference type="Proteomes" id="UP000067523"/>
    </source>
</evidence>
<dbReference type="InterPro" id="IPR036291">
    <property type="entry name" value="NAD(P)-bd_dom_sf"/>
</dbReference>
<dbReference type="InterPro" id="IPR020904">
    <property type="entry name" value="Sc_DH/Rdtase_CS"/>
</dbReference>
<reference evidence="6" key="1">
    <citation type="submission" date="2015-12" db="EMBL/GenBank/DDBJ databases">
        <authorList>
            <person name="Lauer A."/>
            <person name="Humrighouse B."/>
            <person name="Loparev V."/>
            <person name="Shewmaker P.L."/>
            <person name="Whitney A.M."/>
            <person name="McLaughlin R.W."/>
        </authorList>
    </citation>
    <scope>NUCLEOTIDE SEQUENCE [LARGE SCALE GENOMIC DNA]</scope>
    <source>
        <strain evidence="6">LMG 26678</strain>
    </source>
</reference>
<keyword evidence="6" id="KW-1185">Reference proteome</keyword>